<keyword evidence="3" id="KW-1185">Reference proteome</keyword>
<feature type="domain" description="Pyrrolo-quinoline quinone repeat" evidence="1">
    <location>
        <begin position="131"/>
        <end position="344"/>
    </location>
</feature>
<dbReference type="SMART" id="SM00564">
    <property type="entry name" value="PQQ"/>
    <property type="match status" value="5"/>
</dbReference>
<proteinExistence type="predicted"/>
<evidence type="ECO:0000259" key="1">
    <source>
        <dbReference type="Pfam" id="PF13360"/>
    </source>
</evidence>
<dbReference type="Gene3D" id="2.130.10.10">
    <property type="entry name" value="YVTN repeat-like/Quinoprotein amine dehydrogenase"/>
    <property type="match status" value="2"/>
</dbReference>
<dbReference type="Proteomes" id="UP001062165">
    <property type="component" value="Chromosome"/>
</dbReference>
<name>A0ABY6D0N7_9BACT</name>
<dbReference type="EMBL" id="CP106735">
    <property type="protein sequence ID" value="UXX79185.1"/>
    <property type="molecule type" value="Genomic_DNA"/>
</dbReference>
<sequence>MKASKLLEFKLKGERNISSRKPLIIGERIYVPFIFDKKGFVASKMVCLNKNDFEVKWEYDYPFVINNILESTNGNVLICCMDGKLNELKSQNGELVSTLELEMDRCGHSSAISDNRIVIGGVQGTKKMNCLDLDSQSIKWSFDNGGHSYIPLISNEKVYQCTEKLIRCLELNTGKLIWEATEENTYIFNPISFNELIVVGGHGLINIYDSNKGKLLHQIETGIRESIRAIISDNNNLYFGDSSGVFYAYEINEKKNLLGKRSIQSKELWRFESNGSIESLPKIVGESILFMNDDNKLICLNMRSGESNWSFNTKGEAGISSIITDEENIFLSVGKGYLYKLKEEN</sequence>
<accession>A0ABY6D0N7</accession>
<dbReference type="InterPro" id="IPR002372">
    <property type="entry name" value="PQQ_rpt_dom"/>
</dbReference>
<dbReference type="SUPFAM" id="SSF50998">
    <property type="entry name" value="Quinoprotein alcohol dehydrogenase-like"/>
    <property type="match status" value="1"/>
</dbReference>
<dbReference type="RefSeq" id="WP_263050928.1">
    <property type="nucleotide sequence ID" value="NZ_CP106735.1"/>
</dbReference>
<reference evidence="2" key="1">
    <citation type="submission" date="2022-10" db="EMBL/GenBank/DDBJ databases">
        <title>Comparative genomics and taxonomic characterization of three novel marine species of genus Reichenbachiella exhibiting antioxidant and polysaccharide degradation activities.</title>
        <authorList>
            <person name="Muhammad N."/>
            <person name="Lee Y.-J."/>
            <person name="Ko J."/>
            <person name="Kim S.-G."/>
        </authorList>
    </citation>
    <scope>NUCLEOTIDE SEQUENCE</scope>
    <source>
        <strain evidence="2">Wsw4-B4</strain>
    </source>
</reference>
<dbReference type="PANTHER" id="PTHR34512:SF30">
    <property type="entry name" value="OUTER MEMBRANE PROTEIN ASSEMBLY FACTOR BAMB"/>
    <property type="match status" value="1"/>
</dbReference>
<organism evidence="2 3">
    <name type="scientific">Reichenbachiella carrageenanivorans</name>
    <dbReference type="NCBI Taxonomy" id="2979869"/>
    <lineage>
        <taxon>Bacteria</taxon>
        <taxon>Pseudomonadati</taxon>
        <taxon>Bacteroidota</taxon>
        <taxon>Cytophagia</taxon>
        <taxon>Cytophagales</taxon>
        <taxon>Reichenbachiellaceae</taxon>
        <taxon>Reichenbachiella</taxon>
    </lineage>
</organism>
<dbReference type="InterPro" id="IPR015943">
    <property type="entry name" value="WD40/YVTN_repeat-like_dom_sf"/>
</dbReference>
<evidence type="ECO:0000313" key="2">
    <source>
        <dbReference type="EMBL" id="UXX79185.1"/>
    </source>
</evidence>
<evidence type="ECO:0000313" key="3">
    <source>
        <dbReference type="Proteomes" id="UP001062165"/>
    </source>
</evidence>
<gene>
    <name evidence="2" type="ORF">N7E81_17670</name>
</gene>
<dbReference type="Pfam" id="PF13360">
    <property type="entry name" value="PQQ_2"/>
    <property type="match status" value="1"/>
</dbReference>
<dbReference type="InterPro" id="IPR011047">
    <property type="entry name" value="Quinoprotein_ADH-like_sf"/>
</dbReference>
<dbReference type="InterPro" id="IPR018391">
    <property type="entry name" value="PQQ_b-propeller_rpt"/>
</dbReference>
<protein>
    <submittedName>
        <fullName evidence="2">PQQ-binding-like beta-propeller repeat protein</fullName>
    </submittedName>
</protein>
<dbReference type="PANTHER" id="PTHR34512">
    <property type="entry name" value="CELL SURFACE PROTEIN"/>
    <property type="match status" value="1"/>
</dbReference>